<dbReference type="Pfam" id="PF21812">
    <property type="entry name" value="DUF6881"/>
    <property type="match status" value="1"/>
</dbReference>
<reference evidence="2 3" key="1">
    <citation type="submission" date="2010-12" db="EMBL/GenBank/DDBJ databases">
        <authorList>
            <person name="Muzny D."/>
            <person name="Qin X."/>
            <person name="Deng J."/>
            <person name="Jiang H."/>
            <person name="Liu Y."/>
            <person name="Qu J."/>
            <person name="Song X.-Z."/>
            <person name="Zhang L."/>
            <person name="Thornton R."/>
            <person name="Coyle M."/>
            <person name="Francisco L."/>
            <person name="Jackson L."/>
            <person name="Javaid M."/>
            <person name="Korchina V."/>
            <person name="Kovar C."/>
            <person name="Mata R."/>
            <person name="Mathew T."/>
            <person name="Ngo R."/>
            <person name="Nguyen L."/>
            <person name="Nguyen N."/>
            <person name="Okwuonu G."/>
            <person name="Ongeri F."/>
            <person name="Pham C."/>
            <person name="Simmons D."/>
            <person name="Wilczek-Boney K."/>
            <person name="Hale W."/>
            <person name="Jakkamsetti A."/>
            <person name="Pham P."/>
            <person name="Ruth R."/>
            <person name="San Lucas F."/>
            <person name="Warren J."/>
            <person name="Zhang J."/>
            <person name="Zhao Z."/>
            <person name="Zhou C."/>
            <person name="Zhu D."/>
            <person name="Lee S."/>
            <person name="Bess C."/>
            <person name="Blankenburg K."/>
            <person name="Forbes L."/>
            <person name="Fu Q."/>
            <person name="Gubbala S."/>
            <person name="Hirani K."/>
            <person name="Jayaseelan J.C."/>
            <person name="Lara F."/>
            <person name="Munidasa M."/>
            <person name="Palculict T."/>
            <person name="Patil S."/>
            <person name="Pu L.-L."/>
            <person name="Saada N."/>
            <person name="Tang L."/>
            <person name="Weissenberger G."/>
            <person name="Zhu Y."/>
            <person name="Hemphill L."/>
            <person name="Shang Y."/>
            <person name="Youmans B."/>
            <person name="Ayvaz T."/>
            <person name="Ross M."/>
            <person name="Santibanez J."/>
            <person name="Aqrawi P."/>
            <person name="Gross S."/>
            <person name="Joshi V."/>
            <person name="Fowler G."/>
            <person name="Nazareth L."/>
            <person name="Reid J."/>
            <person name="Worley K."/>
            <person name="Petrosino J."/>
            <person name="Highlander S."/>
            <person name="Gibbs R."/>
        </authorList>
    </citation>
    <scope>NUCLEOTIDE SEQUENCE [LARGE SCALE GENOMIC DNA]</scope>
    <source>
        <strain evidence="2 3">ATCC 51333</strain>
    </source>
</reference>
<accession>E6LY30</accession>
<dbReference type="InterPro" id="IPR049248">
    <property type="entry name" value="DUF6881"/>
</dbReference>
<evidence type="ECO:0000259" key="1">
    <source>
        <dbReference type="Pfam" id="PF21812"/>
    </source>
</evidence>
<sequence length="104" mass="12120">MASNVEYIKLFMEFESVNMPVVYFYEVNMDDDRFALRTIEVFVNRDVKLIDDLYREVIEACSIPTVDEFNAKVWGKGFCAIAISKEEFDKIWNSSIYSGSLTTF</sequence>
<dbReference type="RefSeq" id="WP_004009197.1">
    <property type="nucleotide sequence ID" value="NZ_GL622340.1"/>
</dbReference>
<dbReference type="AlphaFoldDB" id="E6LY30"/>
<gene>
    <name evidence="2" type="ORF">HMPREF0388_0767</name>
</gene>
<organism evidence="2 3">
    <name type="scientific">Mobiluncus curtisii ATCC 51333</name>
    <dbReference type="NCBI Taxonomy" id="887326"/>
    <lineage>
        <taxon>Bacteria</taxon>
        <taxon>Bacillati</taxon>
        <taxon>Actinomycetota</taxon>
        <taxon>Actinomycetes</taxon>
        <taxon>Actinomycetales</taxon>
        <taxon>Actinomycetaceae</taxon>
        <taxon>Mobiluncus</taxon>
    </lineage>
</organism>
<dbReference type="HOGENOM" id="CLU_2246979_0_0_11"/>
<dbReference type="EMBL" id="AEPY01000004">
    <property type="protein sequence ID" value="EFU80547.1"/>
    <property type="molecule type" value="Genomic_DNA"/>
</dbReference>
<evidence type="ECO:0000313" key="3">
    <source>
        <dbReference type="Proteomes" id="UP000005573"/>
    </source>
</evidence>
<name>E6LY30_9ACTO</name>
<evidence type="ECO:0000313" key="2">
    <source>
        <dbReference type="EMBL" id="EFU80547.1"/>
    </source>
</evidence>
<protein>
    <recommendedName>
        <fullName evidence="1">DUF6881 domain-containing protein</fullName>
    </recommendedName>
</protein>
<comment type="caution">
    <text evidence="2">The sequence shown here is derived from an EMBL/GenBank/DDBJ whole genome shotgun (WGS) entry which is preliminary data.</text>
</comment>
<proteinExistence type="predicted"/>
<feature type="domain" description="DUF6881" evidence="1">
    <location>
        <begin position="6"/>
        <end position="95"/>
    </location>
</feature>
<dbReference type="Proteomes" id="UP000005573">
    <property type="component" value="Unassembled WGS sequence"/>
</dbReference>